<feature type="region of interest" description="Disordered" evidence="1">
    <location>
        <begin position="20"/>
        <end position="62"/>
    </location>
</feature>
<organism evidence="2 3">
    <name type="scientific">Jiangella anatolica</name>
    <dbReference type="NCBI Taxonomy" id="2670374"/>
    <lineage>
        <taxon>Bacteria</taxon>
        <taxon>Bacillati</taxon>
        <taxon>Actinomycetota</taxon>
        <taxon>Actinomycetes</taxon>
        <taxon>Jiangellales</taxon>
        <taxon>Jiangellaceae</taxon>
        <taxon>Jiangella</taxon>
    </lineage>
</organism>
<evidence type="ECO:0000313" key="3">
    <source>
        <dbReference type="Proteomes" id="UP000248764"/>
    </source>
</evidence>
<accession>A0A2W2BNX4</accession>
<reference evidence="2 3" key="1">
    <citation type="submission" date="2018-01" db="EMBL/GenBank/DDBJ databases">
        <title>Draft genome sequence of Jiangella sp. GTF31.</title>
        <authorList>
            <person name="Sahin N."/>
            <person name="Ay H."/>
            <person name="Saygin H."/>
        </authorList>
    </citation>
    <scope>NUCLEOTIDE SEQUENCE [LARGE SCALE GENOMIC DNA]</scope>
    <source>
        <strain evidence="2 3">GTF31</strain>
    </source>
</reference>
<dbReference type="RefSeq" id="WP_111256205.1">
    <property type="nucleotide sequence ID" value="NZ_POTW01000048.1"/>
</dbReference>
<protein>
    <recommendedName>
        <fullName evidence="4">SPOR domain-containing protein</fullName>
    </recommendedName>
</protein>
<keyword evidence="3" id="KW-1185">Reference proteome</keyword>
<sequence>MADGPWYWCLDHARVEPVDGCPNDRRLGPYETRAEAEDALARARERTAQEDARDKAWDEDQD</sequence>
<dbReference type="EMBL" id="POTW01000048">
    <property type="protein sequence ID" value="PZF81898.1"/>
    <property type="molecule type" value="Genomic_DNA"/>
</dbReference>
<name>A0A2W2BNX4_9ACTN</name>
<proteinExistence type="predicted"/>
<comment type="caution">
    <text evidence="2">The sequence shown here is derived from an EMBL/GenBank/DDBJ whole genome shotgun (WGS) entry which is preliminary data.</text>
</comment>
<evidence type="ECO:0008006" key="4">
    <source>
        <dbReference type="Google" id="ProtNLM"/>
    </source>
</evidence>
<dbReference type="AlphaFoldDB" id="A0A2W2BNX4"/>
<gene>
    <name evidence="2" type="ORF">C1I92_18895</name>
</gene>
<evidence type="ECO:0000313" key="2">
    <source>
        <dbReference type="EMBL" id="PZF81898.1"/>
    </source>
</evidence>
<dbReference type="Proteomes" id="UP000248764">
    <property type="component" value="Unassembled WGS sequence"/>
</dbReference>
<evidence type="ECO:0000256" key="1">
    <source>
        <dbReference type="SAM" id="MobiDB-lite"/>
    </source>
</evidence>